<name>A0A139ICN2_9PEZI</name>
<evidence type="ECO:0000256" key="1">
    <source>
        <dbReference type="SAM" id="MobiDB-lite"/>
    </source>
</evidence>
<keyword evidence="3" id="KW-1185">Reference proteome</keyword>
<accession>A0A139ICN2</accession>
<feature type="compositionally biased region" description="Polar residues" evidence="1">
    <location>
        <begin position="236"/>
        <end position="247"/>
    </location>
</feature>
<evidence type="ECO:0000313" key="2">
    <source>
        <dbReference type="EMBL" id="KXT12454.1"/>
    </source>
</evidence>
<dbReference type="AlphaFoldDB" id="A0A139ICN2"/>
<comment type="caution">
    <text evidence="2">The sequence shown here is derived from an EMBL/GenBank/DDBJ whole genome shotgun (WGS) entry which is preliminary data.</text>
</comment>
<gene>
    <name evidence="2" type="ORF">AC579_7378</name>
</gene>
<sequence>MLAAETSAELQQIVKVPNTHKGAMAIWAKKAADSSDSDVEMTRLRAMLDRADVEHVCIGKLHAQNLHKKGSSPNWERYNFSPLYRDRNYKEKKERTQEVVEYFGGLYESRATKLKRCQALLSITRCKEILKDSGSRGCFIIIRDFIEADRKAYRFPAVEPLRYYSIIVYGKSCESVGKRVQNLKLTYTAGWEKDGADGKTSSTPKHKVKARKGKCSRKDATLVHSQVPIRGGNDGSAVSANKVSDSDGTSEPETPSDENMGVVIDLIRSSAFQMESK</sequence>
<dbReference type="OrthoDB" id="6105938at2759"/>
<dbReference type="EMBL" id="LFZO01000150">
    <property type="protein sequence ID" value="KXT12454.1"/>
    <property type="molecule type" value="Genomic_DNA"/>
</dbReference>
<dbReference type="Proteomes" id="UP000073492">
    <property type="component" value="Unassembled WGS sequence"/>
</dbReference>
<reference evidence="2 3" key="1">
    <citation type="submission" date="2015-07" db="EMBL/GenBank/DDBJ databases">
        <title>Comparative genomics of the Sigatoka disease complex on banana suggests a link between parallel evolutionary changes in Pseudocercospora fijiensis and Pseudocercospora eumusae and increased virulence on the banana host.</title>
        <authorList>
            <person name="Chang T.-C."/>
            <person name="Salvucci A."/>
            <person name="Crous P.W."/>
            <person name="Stergiopoulos I."/>
        </authorList>
    </citation>
    <scope>NUCLEOTIDE SEQUENCE [LARGE SCALE GENOMIC DNA]</scope>
    <source>
        <strain evidence="2 3">CBS 116634</strain>
    </source>
</reference>
<evidence type="ECO:0000313" key="3">
    <source>
        <dbReference type="Proteomes" id="UP000073492"/>
    </source>
</evidence>
<feature type="region of interest" description="Disordered" evidence="1">
    <location>
        <begin position="227"/>
        <end position="262"/>
    </location>
</feature>
<proteinExistence type="predicted"/>
<dbReference type="STRING" id="113226.A0A139ICN2"/>
<protein>
    <submittedName>
        <fullName evidence="2">Uncharacterized protein</fullName>
    </submittedName>
</protein>
<organism evidence="2 3">
    <name type="scientific">Pseudocercospora musae</name>
    <dbReference type="NCBI Taxonomy" id="113226"/>
    <lineage>
        <taxon>Eukaryota</taxon>
        <taxon>Fungi</taxon>
        <taxon>Dikarya</taxon>
        <taxon>Ascomycota</taxon>
        <taxon>Pezizomycotina</taxon>
        <taxon>Dothideomycetes</taxon>
        <taxon>Dothideomycetidae</taxon>
        <taxon>Mycosphaerellales</taxon>
        <taxon>Mycosphaerellaceae</taxon>
        <taxon>Pseudocercospora</taxon>
    </lineage>
</organism>